<feature type="region of interest" description="Disordered" evidence="1">
    <location>
        <begin position="516"/>
        <end position="539"/>
    </location>
</feature>
<dbReference type="Proteomes" id="UP000076420">
    <property type="component" value="Unassembled WGS sequence"/>
</dbReference>
<sequence length="563" mass="63999">MGLELLIGQIGCVSDNEGQQFYYFDGEPVLKSGKPLYHKAAFDKNNKILSDKNGHTLYGKDVKPLYWEDVYDKYGKPYYGELYDVDGNLCPTDTCLEPPCDPDSIPLYDEKGQALFYKPVYKENGKRIYDERGRPFDSNDGFLGLGKPLFTRDESPLLDKKGRRLYYKDGHRVMGKPLYNSSGKAIVDKSRNPLYGKPVYGVPQEHPSIDKDDNILYLRPTKGQPVSKRNGQQLYDILGKPLQHKNGIPFFDKHGDHLHGQPDSSESSAVVLLDDNDQTLFYKPVYDPDGKQLYNRRGRPLNPKYGNAKGRLLVDEEGIPILGQEGKPLHYKDKHKILGLPLFDLNRRPVCDIEGNQLFGEPIFGEPTVDESGKPVIDVDGNPLFSRPDGIPRIGKDYNSILHFYKSRSFFDKNANPLLGIPLYDKDDLPVYNNDAKPVYNKEGKLFYDEDGNVVLDLFGKPLYTKPACDPDRKPLQDKDGQQMFGKNFRPLYWDQVYNKNGKPYSGLLYSPDGKVHPYEEDKKPHDQDSIPLYDEKGQASTKQRTNLSTCWMCGLLPKTAKA</sequence>
<organism evidence="2 3">
    <name type="scientific">Biomphalaria glabrata</name>
    <name type="common">Bloodfluke planorb</name>
    <name type="synonym">Freshwater snail</name>
    <dbReference type="NCBI Taxonomy" id="6526"/>
    <lineage>
        <taxon>Eukaryota</taxon>
        <taxon>Metazoa</taxon>
        <taxon>Spiralia</taxon>
        <taxon>Lophotrochozoa</taxon>
        <taxon>Mollusca</taxon>
        <taxon>Gastropoda</taxon>
        <taxon>Heterobranchia</taxon>
        <taxon>Euthyneura</taxon>
        <taxon>Panpulmonata</taxon>
        <taxon>Hygrophila</taxon>
        <taxon>Lymnaeoidea</taxon>
        <taxon>Planorbidae</taxon>
        <taxon>Biomphalaria</taxon>
    </lineage>
</organism>
<evidence type="ECO:0000313" key="3">
    <source>
        <dbReference type="Proteomes" id="UP000076420"/>
    </source>
</evidence>
<evidence type="ECO:0000256" key="1">
    <source>
        <dbReference type="SAM" id="MobiDB-lite"/>
    </source>
</evidence>
<dbReference type="VEuPathDB" id="VectorBase:BGLB026874"/>
<dbReference type="KEGG" id="bgt:106063149"/>
<protein>
    <submittedName>
        <fullName evidence="2">Uncharacterized protein</fullName>
    </submittedName>
</protein>
<name>A0A2C9L467_BIOGL</name>
<feature type="compositionally biased region" description="Basic and acidic residues" evidence="1">
    <location>
        <begin position="516"/>
        <end position="538"/>
    </location>
</feature>
<reference evidence="2" key="1">
    <citation type="submission" date="2020-05" db="UniProtKB">
        <authorList>
            <consortium name="EnsemblMetazoa"/>
        </authorList>
    </citation>
    <scope>IDENTIFICATION</scope>
    <source>
        <strain evidence="2">BB02</strain>
    </source>
</reference>
<evidence type="ECO:0000313" key="2">
    <source>
        <dbReference type="EnsemblMetazoa" id="BGLB026874-PA"/>
    </source>
</evidence>
<dbReference type="AlphaFoldDB" id="A0A2C9L467"/>
<dbReference type="EnsemblMetazoa" id="BGLB026874-RA">
    <property type="protein sequence ID" value="BGLB026874-PA"/>
    <property type="gene ID" value="BGLB026874"/>
</dbReference>
<proteinExistence type="predicted"/>
<accession>A0A2C9L467</accession>
<dbReference type="VEuPathDB" id="VectorBase:BGLAX_036324"/>
<gene>
    <name evidence="2" type="primary">106063149</name>
</gene>